<proteinExistence type="predicted"/>
<dbReference type="VEuPathDB" id="FungiDB:MAPG_11566"/>
<reference evidence="2" key="3">
    <citation type="submission" date="2011-03" db="EMBL/GenBank/DDBJ databases">
        <title>Annotation of Magnaporthe poae ATCC 64411.</title>
        <authorList>
            <person name="Ma L.-J."/>
            <person name="Dead R."/>
            <person name="Young S.K."/>
            <person name="Zeng Q."/>
            <person name="Gargeya S."/>
            <person name="Fitzgerald M."/>
            <person name="Haas B."/>
            <person name="Abouelleil A."/>
            <person name="Alvarado L."/>
            <person name="Arachchi H.M."/>
            <person name="Berlin A."/>
            <person name="Brown A."/>
            <person name="Chapman S.B."/>
            <person name="Chen Z."/>
            <person name="Dunbar C."/>
            <person name="Freedman E."/>
            <person name="Gearin G."/>
            <person name="Gellesch M."/>
            <person name="Goldberg J."/>
            <person name="Griggs A."/>
            <person name="Gujja S."/>
            <person name="Heiman D."/>
            <person name="Howarth C."/>
            <person name="Larson L."/>
            <person name="Lui A."/>
            <person name="MacDonald P.J.P."/>
            <person name="Mehta T."/>
            <person name="Montmayeur A."/>
            <person name="Murphy C."/>
            <person name="Neiman D."/>
            <person name="Pearson M."/>
            <person name="Priest M."/>
            <person name="Roberts A."/>
            <person name="Saif S."/>
            <person name="Shea T."/>
            <person name="Shenoy N."/>
            <person name="Sisk P."/>
            <person name="Stolte C."/>
            <person name="Sykes S."/>
            <person name="Yandava C."/>
            <person name="Wortman J."/>
            <person name="Nusbaum C."/>
            <person name="Birren B."/>
        </authorList>
    </citation>
    <scope>NUCLEOTIDE SEQUENCE</scope>
    <source>
        <strain evidence="2">ATCC 64411</strain>
    </source>
</reference>
<reference evidence="3" key="4">
    <citation type="journal article" date="2015" name="G3 (Bethesda)">
        <title>Genome sequences of three phytopathogenic species of the Magnaporthaceae family of fungi.</title>
        <authorList>
            <person name="Okagaki L.H."/>
            <person name="Nunes C.C."/>
            <person name="Sailsbery J."/>
            <person name="Clay B."/>
            <person name="Brown D."/>
            <person name="John T."/>
            <person name="Oh Y."/>
            <person name="Young N."/>
            <person name="Fitzgerald M."/>
            <person name="Haas B.J."/>
            <person name="Zeng Q."/>
            <person name="Young S."/>
            <person name="Adiconis X."/>
            <person name="Fan L."/>
            <person name="Levin J.Z."/>
            <person name="Mitchell T.K."/>
            <person name="Okubara P.A."/>
            <person name="Farman M.L."/>
            <person name="Kohn L.M."/>
            <person name="Birren B."/>
            <person name="Ma L.-J."/>
            <person name="Dean R.A."/>
        </authorList>
    </citation>
    <scope>NUCLEOTIDE SEQUENCE</scope>
    <source>
        <strain evidence="3">ATCC 64411 / 73-15</strain>
    </source>
</reference>
<feature type="region of interest" description="Disordered" evidence="1">
    <location>
        <begin position="258"/>
        <end position="281"/>
    </location>
</feature>
<dbReference type="Proteomes" id="UP000011715">
    <property type="component" value="Unassembled WGS sequence"/>
</dbReference>
<accession>A0A0C4EFL5</accession>
<evidence type="ECO:0000313" key="2">
    <source>
        <dbReference type="EMBL" id="KLU92621.1"/>
    </source>
</evidence>
<protein>
    <submittedName>
        <fullName evidence="2 3">Uncharacterized protein</fullName>
    </submittedName>
</protein>
<dbReference type="eggNOG" id="ENOG502RAKV">
    <property type="taxonomic scope" value="Eukaryota"/>
</dbReference>
<evidence type="ECO:0000256" key="1">
    <source>
        <dbReference type="SAM" id="MobiDB-lite"/>
    </source>
</evidence>
<dbReference type="EMBL" id="GL876982">
    <property type="protein sequence ID" value="KLU92621.1"/>
    <property type="molecule type" value="Genomic_DNA"/>
</dbReference>
<dbReference type="OrthoDB" id="10423068at2759"/>
<evidence type="ECO:0000313" key="4">
    <source>
        <dbReference type="Proteomes" id="UP000011715"/>
    </source>
</evidence>
<organism evidence="3 4">
    <name type="scientific">Magnaporthiopsis poae (strain ATCC 64411 / 73-15)</name>
    <name type="common">Kentucky bluegrass fungus</name>
    <name type="synonym">Magnaporthe poae</name>
    <dbReference type="NCBI Taxonomy" id="644358"/>
    <lineage>
        <taxon>Eukaryota</taxon>
        <taxon>Fungi</taxon>
        <taxon>Dikarya</taxon>
        <taxon>Ascomycota</taxon>
        <taxon>Pezizomycotina</taxon>
        <taxon>Sordariomycetes</taxon>
        <taxon>Sordariomycetidae</taxon>
        <taxon>Magnaporthales</taxon>
        <taxon>Magnaporthaceae</taxon>
        <taxon>Magnaporthiopsis</taxon>
    </lineage>
</organism>
<dbReference type="EnsemblFungi" id="MAPG_11566T0">
    <property type="protein sequence ID" value="MAPG_11566T0"/>
    <property type="gene ID" value="MAPG_11566"/>
</dbReference>
<reference evidence="3" key="5">
    <citation type="submission" date="2015-06" db="UniProtKB">
        <authorList>
            <consortium name="EnsemblFungi"/>
        </authorList>
    </citation>
    <scope>IDENTIFICATION</scope>
    <source>
        <strain evidence="3">ATCC 64411</strain>
    </source>
</reference>
<reference evidence="2" key="1">
    <citation type="submission" date="2010-05" db="EMBL/GenBank/DDBJ databases">
        <title>The Genome Sequence of Magnaporthe poae strain ATCC 64411.</title>
        <authorList>
            <consortium name="The Broad Institute Genome Sequencing Platform"/>
            <consortium name="Broad Institute Genome Sequencing Center for Infectious Disease"/>
            <person name="Ma L.-J."/>
            <person name="Dead R."/>
            <person name="Young S."/>
            <person name="Zeng Q."/>
            <person name="Koehrsen M."/>
            <person name="Alvarado L."/>
            <person name="Berlin A."/>
            <person name="Chapman S.B."/>
            <person name="Chen Z."/>
            <person name="Freedman E."/>
            <person name="Gellesch M."/>
            <person name="Goldberg J."/>
            <person name="Griggs A."/>
            <person name="Gujja S."/>
            <person name="Heilman E.R."/>
            <person name="Heiman D."/>
            <person name="Hepburn T."/>
            <person name="Howarth C."/>
            <person name="Jen D."/>
            <person name="Larson L."/>
            <person name="Mehta T."/>
            <person name="Neiman D."/>
            <person name="Pearson M."/>
            <person name="Roberts A."/>
            <person name="Saif S."/>
            <person name="Shea T."/>
            <person name="Shenoy N."/>
            <person name="Sisk P."/>
            <person name="Stolte C."/>
            <person name="Sykes S."/>
            <person name="Walk T."/>
            <person name="White J."/>
            <person name="Yandava C."/>
            <person name="Haas B."/>
            <person name="Nusbaum C."/>
            <person name="Birren B."/>
        </authorList>
    </citation>
    <scope>NUCLEOTIDE SEQUENCE</scope>
    <source>
        <strain evidence="2">ATCC 64411</strain>
    </source>
</reference>
<keyword evidence="4" id="KW-1185">Reference proteome</keyword>
<reference evidence="4" key="2">
    <citation type="submission" date="2010-05" db="EMBL/GenBank/DDBJ databases">
        <title>The genome sequence of Magnaporthe poae strain ATCC 64411.</title>
        <authorList>
            <person name="Ma L.-J."/>
            <person name="Dead R."/>
            <person name="Young S."/>
            <person name="Zeng Q."/>
            <person name="Koehrsen M."/>
            <person name="Alvarado L."/>
            <person name="Berlin A."/>
            <person name="Chapman S.B."/>
            <person name="Chen Z."/>
            <person name="Freedman E."/>
            <person name="Gellesch M."/>
            <person name="Goldberg J."/>
            <person name="Griggs A."/>
            <person name="Gujja S."/>
            <person name="Heilman E.R."/>
            <person name="Heiman D."/>
            <person name="Hepburn T."/>
            <person name="Howarth C."/>
            <person name="Jen D."/>
            <person name="Larson L."/>
            <person name="Mehta T."/>
            <person name="Neiman D."/>
            <person name="Pearson M."/>
            <person name="Roberts A."/>
            <person name="Saif S."/>
            <person name="Shea T."/>
            <person name="Shenoy N."/>
            <person name="Sisk P."/>
            <person name="Stolte C."/>
            <person name="Sykes S."/>
            <person name="Walk T."/>
            <person name="White J."/>
            <person name="Yandava C."/>
            <person name="Haas B."/>
            <person name="Nusbaum C."/>
            <person name="Birren B."/>
        </authorList>
    </citation>
    <scope>NUCLEOTIDE SEQUENCE [LARGE SCALE GENOMIC DNA]</scope>
    <source>
        <strain evidence="4">ATCC 64411 / 73-15</strain>
    </source>
</reference>
<dbReference type="EMBL" id="ADBL01002849">
    <property type="status" value="NOT_ANNOTATED_CDS"/>
    <property type="molecule type" value="Genomic_DNA"/>
</dbReference>
<dbReference type="AlphaFoldDB" id="A0A0C4EFL5"/>
<gene>
    <name evidence="2" type="ORF">MAPG_11566</name>
</gene>
<name>A0A0C4EFL5_MAGP6</name>
<evidence type="ECO:0000313" key="3">
    <source>
        <dbReference type="EnsemblFungi" id="MAPG_11566T0"/>
    </source>
</evidence>
<sequence>MFEDLPFRPAPSAGKAKRKPFKALIEPKGLLLPPGPFFGDFRVSADFRNGLTKALGTLDRGNVTAVLCSILILCNQHGETLHTRGELGFYTALKYALETEGAVLEALEAQVGDEADVDLDMVCLVPLEFTVKGLTQLVDKLVEARRQHLVRIFSREPKSLLIHFIDTFRWSAYDKWEMHPTLHRPLPGEGWREDGSYWFRPQILEPRAVYPTMWCVQRLHPPGTLAQRPDIQARLQEEQEEEDFDLDEMAAQWAQYLAEEDDDVDMDDVTMEDADMDATTD</sequence>